<feature type="transmembrane region" description="Helical" evidence="5">
    <location>
        <begin position="198"/>
        <end position="219"/>
    </location>
</feature>
<sequence length="220" mass="24021">MAESIMKILFRPDEFFEEHAGKEPALGLPFGIVLIYAALSAILGYQMTVLMAPMYASIAEGYEGIIIFFGAAGGFVSAIIFWIIASVIFYLLSMIFKGEGSMKKVLEAVGYGIAPLIASVGIAIIWLSMIADQIITPVIRDFMDPAAVDTALEAFMAQPAMAEYTLLQTVLSIVFMIWAANIWYSGMRYARKLTARDAAYTVFIPVGLYLIITIISVGVL</sequence>
<gene>
    <name evidence="7" type="ORF">RJ53_05995</name>
</gene>
<comment type="caution">
    <text evidence="7">The sequence shown here is derived from an EMBL/GenBank/DDBJ whole genome shotgun (WGS) entry which is preliminary data.</text>
</comment>
<evidence type="ECO:0000313" key="8">
    <source>
        <dbReference type="Proteomes" id="UP000730161"/>
    </source>
</evidence>
<accession>A0A8J8B5G5</accession>
<evidence type="ECO:0000259" key="6">
    <source>
        <dbReference type="Pfam" id="PF04893"/>
    </source>
</evidence>
<feature type="transmembrane region" description="Helical" evidence="5">
    <location>
        <begin position="166"/>
        <end position="186"/>
    </location>
</feature>
<keyword evidence="4 5" id="KW-0472">Membrane</keyword>
<feature type="transmembrane region" description="Helical" evidence="5">
    <location>
        <begin position="108"/>
        <end position="131"/>
    </location>
</feature>
<comment type="subcellular location">
    <subcellularLocation>
        <location evidence="1">Membrane</location>
        <topology evidence="1">Multi-pass membrane protein</topology>
    </subcellularLocation>
</comment>
<feature type="domain" description="Yip1" evidence="6">
    <location>
        <begin position="7"/>
        <end position="214"/>
    </location>
</feature>
<feature type="transmembrane region" description="Helical" evidence="5">
    <location>
        <begin position="25"/>
        <end position="45"/>
    </location>
</feature>
<evidence type="ECO:0000256" key="5">
    <source>
        <dbReference type="SAM" id="Phobius"/>
    </source>
</evidence>
<protein>
    <recommendedName>
        <fullName evidence="6">Yip1 domain-containing protein</fullName>
    </recommendedName>
</protein>
<organism evidence="7 8">
    <name type="scientific">Methanocalculus chunghsingensis</name>
    <dbReference type="NCBI Taxonomy" id="156457"/>
    <lineage>
        <taxon>Archaea</taxon>
        <taxon>Methanobacteriati</taxon>
        <taxon>Methanobacteriota</taxon>
        <taxon>Stenosarchaea group</taxon>
        <taxon>Methanomicrobia</taxon>
        <taxon>Methanomicrobiales</taxon>
        <taxon>Methanocalculaceae</taxon>
        <taxon>Methanocalculus</taxon>
    </lineage>
</organism>
<dbReference type="RefSeq" id="WP_211530752.1">
    <property type="nucleotide sequence ID" value="NZ_JWHL01000008.1"/>
</dbReference>
<dbReference type="InterPro" id="IPR006977">
    <property type="entry name" value="Yip1_dom"/>
</dbReference>
<dbReference type="GO" id="GO:0016020">
    <property type="term" value="C:membrane"/>
    <property type="evidence" value="ECO:0007669"/>
    <property type="project" value="UniProtKB-SubCell"/>
</dbReference>
<evidence type="ECO:0000256" key="2">
    <source>
        <dbReference type="ARBA" id="ARBA00022692"/>
    </source>
</evidence>
<keyword evidence="8" id="KW-1185">Reference proteome</keyword>
<dbReference type="EMBL" id="JWHL01000008">
    <property type="protein sequence ID" value="MBR1369073.1"/>
    <property type="molecule type" value="Genomic_DNA"/>
</dbReference>
<reference evidence="7" key="1">
    <citation type="submission" date="2014-12" db="EMBL/GenBank/DDBJ databases">
        <authorList>
            <person name="Huang H.-H."/>
            <person name="Chen S.-C."/>
            <person name="Lai M.-C."/>
        </authorList>
    </citation>
    <scope>NUCLEOTIDE SEQUENCE</scope>
    <source>
        <strain evidence="7">K1F9705b</strain>
    </source>
</reference>
<keyword evidence="3 5" id="KW-1133">Transmembrane helix</keyword>
<dbReference type="Proteomes" id="UP000730161">
    <property type="component" value="Unassembled WGS sequence"/>
</dbReference>
<name>A0A8J8B5G5_9EURY</name>
<keyword evidence="2 5" id="KW-0812">Transmembrane</keyword>
<evidence type="ECO:0000256" key="1">
    <source>
        <dbReference type="ARBA" id="ARBA00004141"/>
    </source>
</evidence>
<feature type="transmembrane region" description="Helical" evidence="5">
    <location>
        <begin position="65"/>
        <end position="96"/>
    </location>
</feature>
<evidence type="ECO:0000256" key="4">
    <source>
        <dbReference type="ARBA" id="ARBA00023136"/>
    </source>
</evidence>
<proteinExistence type="predicted"/>
<evidence type="ECO:0000256" key="3">
    <source>
        <dbReference type="ARBA" id="ARBA00022989"/>
    </source>
</evidence>
<dbReference type="OrthoDB" id="116519at2157"/>
<dbReference type="AlphaFoldDB" id="A0A8J8B5G5"/>
<dbReference type="Pfam" id="PF04893">
    <property type="entry name" value="Yip1"/>
    <property type="match status" value="1"/>
</dbReference>
<evidence type="ECO:0000313" key="7">
    <source>
        <dbReference type="EMBL" id="MBR1369073.1"/>
    </source>
</evidence>